<organism evidence="2 3">
    <name type="scientific">Leifsonia poae</name>
    <dbReference type="NCBI Taxonomy" id="110933"/>
    <lineage>
        <taxon>Bacteria</taxon>
        <taxon>Bacillati</taxon>
        <taxon>Actinomycetota</taxon>
        <taxon>Actinomycetes</taxon>
        <taxon>Micrococcales</taxon>
        <taxon>Microbacteriaceae</taxon>
        <taxon>Leifsonia</taxon>
    </lineage>
</organism>
<evidence type="ECO:0000313" key="3">
    <source>
        <dbReference type="Proteomes" id="UP001142372"/>
    </source>
</evidence>
<reference evidence="2" key="1">
    <citation type="journal article" date="2014" name="Int. J. Syst. Evol. Microbiol.">
        <title>Complete genome sequence of Corynebacterium casei LMG S-19264T (=DSM 44701T), isolated from a smear-ripened cheese.</title>
        <authorList>
            <consortium name="US DOE Joint Genome Institute (JGI-PGF)"/>
            <person name="Walter F."/>
            <person name="Albersmeier A."/>
            <person name="Kalinowski J."/>
            <person name="Ruckert C."/>
        </authorList>
    </citation>
    <scope>NUCLEOTIDE SEQUENCE</scope>
    <source>
        <strain evidence="2">VKM Ac-1401</strain>
    </source>
</reference>
<dbReference type="AlphaFoldDB" id="A0A9W6H730"/>
<sequence>MLAAVVPDEPFDEQPVSASALMAAIADTVINVFLSLIASPSWRTHSLCPVVRDVADDNLLTGQKASWIEVTEW</sequence>
<dbReference type="EMBL" id="BSEN01000002">
    <property type="protein sequence ID" value="GLJ75139.1"/>
    <property type="molecule type" value="Genomic_DNA"/>
</dbReference>
<reference evidence="2" key="2">
    <citation type="submission" date="2023-01" db="EMBL/GenBank/DDBJ databases">
        <authorList>
            <person name="Sun Q."/>
            <person name="Evtushenko L."/>
        </authorList>
    </citation>
    <scope>NUCLEOTIDE SEQUENCE</scope>
    <source>
        <strain evidence="2">VKM Ac-1401</strain>
    </source>
</reference>
<protein>
    <submittedName>
        <fullName evidence="2">Uncharacterized protein</fullName>
    </submittedName>
</protein>
<gene>
    <name evidence="2" type="ORF">GCM10017584_07120</name>
</gene>
<feature type="transmembrane region" description="Helical" evidence="1">
    <location>
        <begin position="20"/>
        <end position="38"/>
    </location>
</feature>
<dbReference type="Proteomes" id="UP001142372">
    <property type="component" value="Unassembled WGS sequence"/>
</dbReference>
<comment type="caution">
    <text evidence="2">The sequence shown here is derived from an EMBL/GenBank/DDBJ whole genome shotgun (WGS) entry which is preliminary data.</text>
</comment>
<keyword evidence="3" id="KW-1185">Reference proteome</keyword>
<keyword evidence="1" id="KW-1133">Transmembrane helix</keyword>
<accession>A0A9W6H730</accession>
<keyword evidence="1" id="KW-0472">Membrane</keyword>
<proteinExistence type="predicted"/>
<keyword evidence="1" id="KW-0812">Transmembrane</keyword>
<evidence type="ECO:0000256" key="1">
    <source>
        <dbReference type="SAM" id="Phobius"/>
    </source>
</evidence>
<evidence type="ECO:0000313" key="2">
    <source>
        <dbReference type="EMBL" id="GLJ75139.1"/>
    </source>
</evidence>
<name>A0A9W6H730_9MICO</name>